<comment type="catalytic activity">
    <reaction evidence="9">
        <text>dITP + H2O = dIMP + diphosphate + H(+)</text>
        <dbReference type="Rhea" id="RHEA:28342"/>
        <dbReference type="ChEBI" id="CHEBI:15377"/>
        <dbReference type="ChEBI" id="CHEBI:15378"/>
        <dbReference type="ChEBI" id="CHEBI:33019"/>
        <dbReference type="ChEBI" id="CHEBI:61194"/>
        <dbReference type="ChEBI" id="CHEBI:61382"/>
        <dbReference type="EC" id="3.6.1.66"/>
    </reaction>
</comment>
<accession>A0A381YI49</accession>
<comment type="similarity">
    <text evidence="2">Belongs to the HAM1 NTPase family.</text>
</comment>
<dbReference type="Pfam" id="PF01725">
    <property type="entry name" value="Ham1p_like"/>
    <property type="match status" value="1"/>
</dbReference>
<dbReference type="AlphaFoldDB" id="A0A381YI49"/>
<dbReference type="PANTHER" id="PTHR11067">
    <property type="entry name" value="INOSINE TRIPHOSPHATE PYROPHOSPHATASE/HAM1 PROTEIN"/>
    <property type="match status" value="1"/>
</dbReference>
<evidence type="ECO:0000256" key="11">
    <source>
        <dbReference type="ARBA" id="ARBA00066468"/>
    </source>
</evidence>
<dbReference type="GO" id="GO:0009117">
    <property type="term" value="P:nucleotide metabolic process"/>
    <property type="evidence" value="ECO:0007669"/>
    <property type="project" value="UniProtKB-KW"/>
</dbReference>
<evidence type="ECO:0000256" key="14">
    <source>
        <dbReference type="ARBA" id="ARBA00078805"/>
    </source>
</evidence>
<dbReference type="GO" id="GO:0005829">
    <property type="term" value="C:cytosol"/>
    <property type="evidence" value="ECO:0007669"/>
    <property type="project" value="TreeGrafter"/>
</dbReference>
<evidence type="ECO:0000256" key="2">
    <source>
        <dbReference type="ARBA" id="ARBA00008023"/>
    </source>
</evidence>
<comment type="catalytic activity">
    <reaction evidence="10">
        <text>XTP + H2O = XMP + diphosphate + H(+)</text>
        <dbReference type="Rhea" id="RHEA:28610"/>
        <dbReference type="ChEBI" id="CHEBI:15377"/>
        <dbReference type="ChEBI" id="CHEBI:15378"/>
        <dbReference type="ChEBI" id="CHEBI:33019"/>
        <dbReference type="ChEBI" id="CHEBI:57464"/>
        <dbReference type="ChEBI" id="CHEBI:61314"/>
        <dbReference type="EC" id="3.6.1.66"/>
    </reaction>
</comment>
<reference evidence="17" key="1">
    <citation type="submission" date="2018-05" db="EMBL/GenBank/DDBJ databases">
        <authorList>
            <person name="Lanie J.A."/>
            <person name="Ng W.-L."/>
            <person name="Kazmierczak K.M."/>
            <person name="Andrzejewski T.M."/>
            <person name="Davidsen T.M."/>
            <person name="Wayne K.J."/>
            <person name="Tettelin H."/>
            <person name="Glass J.I."/>
            <person name="Rusch D."/>
            <person name="Podicherti R."/>
            <person name="Tsui H.-C.T."/>
            <person name="Winkler M.E."/>
        </authorList>
    </citation>
    <scope>NUCLEOTIDE SEQUENCE</scope>
</reference>
<dbReference type="EMBL" id="UINC01018177">
    <property type="protein sequence ID" value="SVA76097.1"/>
    <property type="molecule type" value="Genomic_DNA"/>
</dbReference>
<dbReference type="Gene3D" id="3.90.950.10">
    <property type="match status" value="1"/>
</dbReference>
<sequence length="148" mass="16256">IKARNASHFTGLPAIADDSGIEVDHLDGEPGIRSARYAGENATDEDNLHKLLRKLDGVAAPERRARFRCEIVWLRHEYDPSPVICSGTWVGCVATEPRGENGFGYDPVFLFAGGEQTTAELDPASKNSRSHRGQALAKLVKVLREEPF</sequence>
<protein>
    <recommendedName>
        <fullName evidence="12">dITP/XTP pyrophosphatase</fullName>
        <ecNumber evidence="11">3.6.1.66</ecNumber>
    </recommendedName>
    <alternativeName>
        <fullName evidence="13">Non-canonical purine NTP pyrophosphatase</fullName>
    </alternativeName>
    <alternativeName>
        <fullName evidence="14">Non-standard purine NTP pyrophosphatase</fullName>
    </alternativeName>
    <alternativeName>
        <fullName evidence="16">Nucleoside-triphosphate diphosphatase</fullName>
    </alternativeName>
    <alternativeName>
        <fullName evidence="15">Nucleoside-triphosphate pyrophosphatase</fullName>
    </alternativeName>
</protein>
<keyword evidence="4" id="KW-0479">Metal-binding</keyword>
<dbReference type="InterPro" id="IPR029001">
    <property type="entry name" value="ITPase-like_fam"/>
</dbReference>
<keyword evidence="7" id="KW-0460">Magnesium</keyword>
<dbReference type="GO" id="GO:0036222">
    <property type="term" value="F:XTP diphosphatase activity"/>
    <property type="evidence" value="ECO:0007669"/>
    <property type="project" value="UniProtKB-ARBA"/>
</dbReference>
<dbReference type="InterPro" id="IPR002637">
    <property type="entry name" value="RdgB/HAM1"/>
</dbReference>
<dbReference type="EC" id="3.6.1.66" evidence="11"/>
<dbReference type="GO" id="GO:0036220">
    <property type="term" value="F:ITP diphosphatase activity"/>
    <property type="evidence" value="ECO:0007669"/>
    <property type="project" value="UniProtKB-EC"/>
</dbReference>
<evidence type="ECO:0000256" key="10">
    <source>
        <dbReference type="ARBA" id="ARBA00052017"/>
    </source>
</evidence>
<evidence type="ECO:0000256" key="3">
    <source>
        <dbReference type="ARBA" id="ARBA00011738"/>
    </source>
</evidence>
<gene>
    <name evidence="17" type="ORF">METZ01_LOCUS128951</name>
</gene>
<dbReference type="GO" id="GO:0046872">
    <property type="term" value="F:metal ion binding"/>
    <property type="evidence" value="ECO:0007669"/>
    <property type="project" value="UniProtKB-KW"/>
</dbReference>
<evidence type="ECO:0000256" key="5">
    <source>
        <dbReference type="ARBA" id="ARBA00022741"/>
    </source>
</evidence>
<evidence type="ECO:0000256" key="12">
    <source>
        <dbReference type="ARBA" id="ARBA00071289"/>
    </source>
</evidence>
<keyword evidence="8" id="KW-0546">Nucleotide metabolism</keyword>
<dbReference type="SUPFAM" id="SSF52972">
    <property type="entry name" value="ITPase-like"/>
    <property type="match status" value="1"/>
</dbReference>
<keyword evidence="6" id="KW-0378">Hydrolase</keyword>
<dbReference type="GO" id="GO:0035870">
    <property type="term" value="F:dITP diphosphatase activity"/>
    <property type="evidence" value="ECO:0007669"/>
    <property type="project" value="UniProtKB-ARBA"/>
</dbReference>
<feature type="non-terminal residue" evidence="17">
    <location>
        <position position="1"/>
    </location>
</feature>
<evidence type="ECO:0000256" key="13">
    <source>
        <dbReference type="ARBA" id="ARBA00075987"/>
    </source>
</evidence>
<comment type="cofactor">
    <cofactor evidence="1">
        <name>Mg(2+)</name>
        <dbReference type="ChEBI" id="CHEBI:18420"/>
    </cofactor>
</comment>
<evidence type="ECO:0000256" key="6">
    <source>
        <dbReference type="ARBA" id="ARBA00022801"/>
    </source>
</evidence>
<evidence type="ECO:0000256" key="15">
    <source>
        <dbReference type="ARBA" id="ARBA00083186"/>
    </source>
</evidence>
<evidence type="ECO:0000313" key="17">
    <source>
        <dbReference type="EMBL" id="SVA76097.1"/>
    </source>
</evidence>
<dbReference type="GO" id="GO:0000166">
    <property type="term" value="F:nucleotide binding"/>
    <property type="evidence" value="ECO:0007669"/>
    <property type="project" value="UniProtKB-KW"/>
</dbReference>
<keyword evidence="5" id="KW-0547">Nucleotide-binding</keyword>
<evidence type="ECO:0000256" key="7">
    <source>
        <dbReference type="ARBA" id="ARBA00022842"/>
    </source>
</evidence>
<comment type="subunit">
    <text evidence="3">Homodimer.</text>
</comment>
<proteinExistence type="inferred from homology"/>
<dbReference type="GO" id="GO:0009146">
    <property type="term" value="P:purine nucleoside triphosphate catabolic process"/>
    <property type="evidence" value="ECO:0007669"/>
    <property type="project" value="UniProtKB-ARBA"/>
</dbReference>
<dbReference type="PANTHER" id="PTHR11067:SF9">
    <property type="entry name" value="INOSINE TRIPHOSPHATE PYROPHOSPHATASE"/>
    <property type="match status" value="1"/>
</dbReference>
<evidence type="ECO:0000256" key="16">
    <source>
        <dbReference type="ARBA" id="ARBA00083635"/>
    </source>
</evidence>
<organism evidence="17">
    <name type="scientific">marine metagenome</name>
    <dbReference type="NCBI Taxonomy" id="408172"/>
    <lineage>
        <taxon>unclassified sequences</taxon>
        <taxon>metagenomes</taxon>
        <taxon>ecological metagenomes</taxon>
    </lineage>
</organism>
<dbReference type="FunFam" id="3.90.950.10:FF:000001">
    <property type="entry name" value="dITP/XTP pyrophosphatase"/>
    <property type="match status" value="1"/>
</dbReference>
<evidence type="ECO:0000256" key="9">
    <source>
        <dbReference type="ARBA" id="ARBA00051875"/>
    </source>
</evidence>
<evidence type="ECO:0000256" key="1">
    <source>
        <dbReference type="ARBA" id="ARBA00001946"/>
    </source>
</evidence>
<dbReference type="CDD" id="cd00515">
    <property type="entry name" value="HAM1"/>
    <property type="match status" value="1"/>
</dbReference>
<evidence type="ECO:0000256" key="8">
    <source>
        <dbReference type="ARBA" id="ARBA00023080"/>
    </source>
</evidence>
<name>A0A381YI49_9ZZZZ</name>
<evidence type="ECO:0000256" key="4">
    <source>
        <dbReference type="ARBA" id="ARBA00022723"/>
    </source>
</evidence>